<dbReference type="CDD" id="cd16417">
    <property type="entry name" value="HAD_PGPase"/>
    <property type="match status" value="1"/>
</dbReference>
<comment type="catalytic activity">
    <reaction evidence="1">
        <text>2-phosphoglycolate + H2O = glycolate + phosphate</text>
        <dbReference type="Rhea" id="RHEA:14369"/>
        <dbReference type="ChEBI" id="CHEBI:15377"/>
        <dbReference type="ChEBI" id="CHEBI:29805"/>
        <dbReference type="ChEBI" id="CHEBI:43474"/>
        <dbReference type="ChEBI" id="CHEBI:58033"/>
        <dbReference type="EC" id="3.1.3.18"/>
    </reaction>
</comment>
<dbReference type="HOGENOM" id="CLU_045011_19_1_6"/>
<evidence type="ECO:0000256" key="8">
    <source>
        <dbReference type="ARBA" id="ARBA00022842"/>
    </source>
</evidence>
<keyword evidence="6" id="KW-0479">Metal-binding</keyword>
<dbReference type="RefSeq" id="WP_016657959.1">
    <property type="nucleotide sequence ID" value="NZ_KE340355.1"/>
</dbReference>
<dbReference type="SFLD" id="SFLDS00003">
    <property type="entry name" value="Haloacid_Dehalogenase"/>
    <property type="match status" value="1"/>
</dbReference>
<dbReference type="PANTHER" id="PTHR43434">
    <property type="entry name" value="PHOSPHOGLYCOLATE PHOSPHATASE"/>
    <property type="match status" value="1"/>
</dbReference>
<dbReference type="GO" id="GO:0005975">
    <property type="term" value="P:carbohydrate metabolic process"/>
    <property type="evidence" value="ECO:0007669"/>
    <property type="project" value="InterPro"/>
</dbReference>
<evidence type="ECO:0000256" key="1">
    <source>
        <dbReference type="ARBA" id="ARBA00000830"/>
    </source>
</evidence>
<organism evidence="10 11">
    <name type="scientific">Acinetobacter rudis CIP 110305</name>
    <dbReference type="NCBI Taxonomy" id="421052"/>
    <lineage>
        <taxon>Bacteria</taxon>
        <taxon>Pseudomonadati</taxon>
        <taxon>Pseudomonadota</taxon>
        <taxon>Gammaproteobacteria</taxon>
        <taxon>Moraxellales</taxon>
        <taxon>Moraxellaceae</taxon>
        <taxon>Acinetobacter</taxon>
    </lineage>
</organism>
<comment type="cofactor">
    <cofactor evidence="2">
        <name>Mg(2+)</name>
        <dbReference type="ChEBI" id="CHEBI:18420"/>
    </cofactor>
</comment>
<evidence type="ECO:0000313" key="11">
    <source>
        <dbReference type="Proteomes" id="UP000014568"/>
    </source>
</evidence>
<evidence type="ECO:0000256" key="3">
    <source>
        <dbReference type="ARBA" id="ARBA00004818"/>
    </source>
</evidence>
<dbReference type="eggNOG" id="COG0546">
    <property type="taxonomic scope" value="Bacteria"/>
</dbReference>
<comment type="similarity">
    <text evidence="4">Belongs to the HAD-like hydrolase superfamily. CbbY/CbbZ/Gph/YieH family.</text>
</comment>
<dbReference type="PANTHER" id="PTHR43434:SF1">
    <property type="entry name" value="PHOSPHOGLYCOLATE PHOSPHATASE"/>
    <property type="match status" value="1"/>
</dbReference>
<dbReference type="NCBIfam" id="TIGR01549">
    <property type="entry name" value="HAD-SF-IA-v1"/>
    <property type="match status" value="1"/>
</dbReference>
<dbReference type="InterPro" id="IPR023198">
    <property type="entry name" value="PGP-like_dom2"/>
</dbReference>
<evidence type="ECO:0000313" key="10">
    <source>
        <dbReference type="EMBL" id="EPF69901.1"/>
    </source>
</evidence>
<dbReference type="OrthoDB" id="9776368at2"/>
<dbReference type="Proteomes" id="UP000014568">
    <property type="component" value="Unassembled WGS sequence"/>
</dbReference>
<comment type="pathway">
    <text evidence="3">Organic acid metabolism; glycolate biosynthesis; glycolate from 2-phosphoglycolate: step 1/1.</text>
</comment>
<sequence>MSIANLAERKVILFDLDGTLVDSAGDLYRAMNLSLERLGLGQVTEAQVRIWIGKGTAIFCHSVLQHIKGEVDPQLQQQLLATFLEIYNADPCVDSQPFPGIIEFLQWCQQQQKVMVCVTNKPEQPARQILDCLAMSEYFADVIGGDRFEQRKPDPKPLMYCVEQYAQNTAECLMIGDSVNDLEAARRAGMDCIAVSYGYNHGEDIRNCQPQQVVSNLNELLVAIDP</sequence>
<keyword evidence="7" id="KW-0378">Hydrolase</keyword>
<dbReference type="AlphaFoldDB" id="S3NT88"/>
<protein>
    <recommendedName>
        <fullName evidence="5">phosphoglycolate phosphatase</fullName>
        <ecNumber evidence="5">3.1.3.18</ecNumber>
    </recommendedName>
</protein>
<name>S3NT88_9GAMM</name>
<dbReference type="GO" id="GO:0008967">
    <property type="term" value="F:phosphoglycolate phosphatase activity"/>
    <property type="evidence" value="ECO:0007669"/>
    <property type="project" value="UniProtKB-EC"/>
</dbReference>
<dbReference type="InterPro" id="IPR023214">
    <property type="entry name" value="HAD_sf"/>
</dbReference>
<dbReference type="GO" id="GO:0046872">
    <property type="term" value="F:metal ion binding"/>
    <property type="evidence" value="ECO:0007669"/>
    <property type="project" value="UniProtKB-KW"/>
</dbReference>
<keyword evidence="9" id="KW-0119">Carbohydrate metabolism</keyword>
<dbReference type="STRING" id="632955.GCA_000829675_00563"/>
<dbReference type="Gene3D" id="1.10.150.240">
    <property type="entry name" value="Putative phosphatase, domain 2"/>
    <property type="match status" value="1"/>
</dbReference>
<dbReference type="InterPro" id="IPR036412">
    <property type="entry name" value="HAD-like_sf"/>
</dbReference>
<dbReference type="EC" id="3.1.3.18" evidence="5"/>
<dbReference type="GO" id="GO:0005829">
    <property type="term" value="C:cytosol"/>
    <property type="evidence" value="ECO:0007669"/>
    <property type="project" value="TreeGrafter"/>
</dbReference>
<dbReference type="InterPro" id="IPR006439">
    <property type="entry name" value="HAD-SF_hydro_IA"/>
</dbReference>
<dbReference type="Pfam" id="PF13419">
    <property type="entry name" value="HAD_2"/>
    <property type="match status" value="1"/>
</dbReference>
<keyword evidence="8" id="KW-0460">Magnesium</keyword>
<dbReference type="Gene3D" id="3.40.50.1000">
    <property type="entry name" value="HAD superfamily/HAD-like"/>
    <property type="match status" value="1"/>
</dbReference>
<dbReference type="SUPFAM" id="SSF56784">
    <property type="entry name" value="HAD-like"/>
    <property type="match status" value="1"/>
</dbReference>
<dbReference type="GO" id="GO:0006281">
    <property type="term" value="P:DNA repair"/>
    <property type="evidence" value="ECO:0007669"/>
    <property type="project" value="TreeGrafter"/>
</dbReference>
<evidence type="ECO:0000256" key="2">
    <source>
        <dbReference type="ARBA" id="ARBA00001946"/>
    </source>
</evidence>
<proteinExistence type="inferred from homology"/>
<comment type="caution">
    <text evidence="10">The sequence shown here is derived from an EMBL/GenBank/DDBJ whole genome shotgun (WGS) entry which is preliminary data.</text>
</comment>
<dbReference type="InterPro" id="IPR041492">
    <property type="entry name" value="HAD_2"/>
</dbReference>
<evidence type="ECO:0000256" key="6">
    <source>
        <dbReference type="ARBA" id="ARBA00022723"/>
    </source>
</evidence>
<dbReference type="EMBL" id="ATGI01000041">
    <property type="protein sequence ID" value="EPF69901.1"/>
    <property type="molecule type" value="Genomic_DNA"/>
</dbReference>
<dbReference type="NCBIfam" id="NF009695">
    <property type="entry name" value="PRK13222.1-2"/>
    <property type="match status" value="1"/>
</dbReference>
<evidence type="ECO:0000256" key="9">
    <source>
        <dbReference type="ARBA" id="ARBA00023277"/>
    </source>
</evidence>
<accession>S3NT88</accession>
<dbReference type="InterPro" id="IPR037512">
    <property type="entry name" value="PGPase_prok"/>
</dbReference>
<dbReference type="FunFam" id="3.40.50.1000:FF:000022">
    <property type="entry name" value="Phosphoglycolate phosphatase"/>
    <property type="match status" value="1"/>
</dbReference>
<dbReference type="InterPro" id="IPR050155">
    <property type="entry name" value="HAD-like_hydrolase_sf"/>
</dbReference>
<keyword evidence="11" id="KW-1185">Reference proteome</keyword>
<evidence type="ECO:0000256" key="4">
    <source>
        <dbReference type="ARBA" id="ARBA00006171"/>
    </source>
</evidence>
<evidence type="ECO:0000256" key="7">
    <source>
        <dbReference type="ARBA" id="ARBA00022801"/>
    </source>
</evidence>
<dbReference type="SFLD" id="SFLDG01129">
    <property type="entry name" value="C1.5:_HAD__Beta-PGM__Phosphata"/>
    <property type="match status" value="1"/>
</dbReference>
<reference evidence="10 11" key="1">
    <citation type="submission" date="2013-06" db="EMBL/GenBank/DDBJ databases">
        <title>The Genome Sequence of Acinetobacter rudis CIP 110305.</title>
        <authorList>
            <consortium name="The Broad Institute Genome Sequencing Platform"/>
            <consortium name="The Broad Institute Genome Sequencing Center for Infectious Disease"/>
            <person name="Cerqueira G."/>
            <person name="Feldgarden M."/>
            <person name="Courvalin P."/>
            <person name="Perichon B."/>
            <person name="Grillot-Courvalin C."/>
            <person name="Clermont D."/>
            <person name="Rocha E."/>
            <person name="Yoon E.-J."/>
            <person name="Nemec A."/>
            <person name="Young S.K."/>
            <person name="Zeng Q."/>
            <person name="Gargeya S."/>
            <person name="Fitzgerald M."/>
            <person name="Abouelleil A."/>
            <person name="Alvarado L."/>
            <person name="Berlin A.M."/>
            <person name="Chapman S.B."/>
            <person name="Dewar J."/>
            <person name="Goldberg J."/>
            <person name="Griggs A."/>
            <person name="Gujja S."/>
            <person name="Hansen M."/>
            <person name="Howarth C."/>
            <person name="Imamovic A."/>
            <person name="Larimer J."/>
            <person name="McCowan C."/>
            <person name="Murphy C."/>
            <person name="Pearson M."/>
            <person name="Priest M."/>
            <person name="Roberts A."/>
            <person name="Saif S."/>
            <person name="Shea T."/>
            <person name="Sykes S."/>
            <person name="Wortman J."/>
            <person name="Nusbaum C."/>
            <person name="Birren B."/>
        </authorList>
    </citation>
    <scope>NUCLEOTIDE SEQUENCE [LARGE SCALE GENOMIC DNA]</scope>
    <source>
        <strain evidence="10 11">CIP 110305</strain>
    </source>
</reference>
<evidence type="ECO:0000256" key="5">
    <source>
        <dbReference type="ARBA" id="ARBA00013078"/>
    </source>
</evidence>
<gene>
    <name evidence="10" type="ORF">F945_03608</name>
</gene>
<dbReference type="NCBIfam" id="TIGR01449">
    <property type="entry name" value="PGP_bact"/>
    <property type="match status" value="1"/>
</dbReference>
<dbReference type="SFLD" id="SFLDG01135">
    <property type="entry name" value="C1.5.6:_HAD__Beta-PGM__Phospha"/>
    <property type="match status" value="1"/>
</dbReference>
<dbReference type="PATRIC" id="fig|421052.3.peg.3532"/>